<evidence type="ECO:0000256" key="7">
    <source>
        <dbReference type="ARBA" id="ARBA00022622"/>
    </source>
</evidence>
<evidence type="ECO:0000259" key="17">
    <source>
        <dbReference type="PROSITE" id="PS52012"/>
    </source>
</evidence>
<evidence type="ECO:0000313" key="18">
    <source>
        <dbReference type="EMBL" id="OQD62257.1"/>
    </source>
</evidence>
<evidence type="ECO:0000256" key="11">
    <source>
        <dbReference type="ARBA" id="ARBA00023136"/>
    </source>
</evidence>
<dbReference type="AlphaFoldDB" id="A0A1V6NCH5"/>
<reference evidence="19" key="1">
    <citation type="journal article" date="2017" name="Nat. Microbiol.">
        <title>Global analysis of biosynthetic gene clusters reveals vast potential of secondary metabolite production in Penicillium species.</title>
        <authorList>
            <person name="Nielsen J.C."/>
            <person name="Grijseels S."/>
            <person name="Prigent S."/>
            <person name="Ji B."/>
            <person name="Dainat J."/>
            <person name="Nielsen K.F."/>
            <person name="Frisvad J.C."/>
            <person name="Workman M."/>
            <person name="Nielsen J."/>
        </authorList>
    </citation>
    <scope>NUCLEOTIDE SEQUENCE [LARGE SCALE GENOMIC DNA]</scope>
    <source>
        <strain evidence="19">IBT 4502</strain>
    </source>
</reference>
<feature type="compositionally biased region" description="Low complexity" evidence="16">
    <location>
        <begin position="172"/>
        <end position="246"/>
    </location>
</feature>
<dbReference type="EMBL" id="MDYM01000013">
    <property type="protein sequence ID" value="OQD62257.1"/>
    <property type="molecule type" value="Genomic_DNA"/>
</dbReference>
<protein>
    <recommendedName>
        <fullName evidence="17">CFEM domain-containing protein</fullName>
    </recommendedName>
</protein>
<comment type="similarity">
    <text evidence="3">Belongs to the RBT5 family.</text>
</comment>
<keyword evidence="7" id="KW-0336">GPI-anchor</keyword>
<dbReference type="GO" id="GO:0005886">
    <property type="term" value="C:plasma membrane"/>
    <property type="evidence" value="ECO:0007669"/>
    <property type="project" value="UniProtKB-SubCell"/>
</dbReference>
<dbReference type="PANTHER" id="PTHR37928">
    <property type="entry name" value="CFEM DOMAIN PROTEIN (AFU_ORTHOLOGUE AFUA_6G14090)"/>
    <property type="match status" value="1"/>
</dbReference>
<dbReference type="PANTHER" id="PTHR37928:SF2">
    <property type="entry name" value="GPI ANCHORED CFEM DOMAIN PROTEIN (AFU_ORTHOLOGUE AFUA_6G10580)"/>
    <property type="match status" value="1"/>
</dbReference>
<evidence type="ECO:0000256" key="16">
    <source>
        <dbReference type="SAM" id="MobiDB-lite"/>
    </source>
</evidence>
<keyword evidence="10 15" id="KW-0408">Iron</keyword>
<evidence type="ECO:0000256" key="13">
    <source>
        <dbReference type="ARBA" id="ARBA00023180"/>
    </source>
</evidence>
<organism evidence="18 19">
    <name type="scientific">Penicillium polonicum</name>
    <dbReference type="NCBI Taxonomy" id="60169"/>
    <lineage>
        <taxon>Eukaryota</taxon>
        <taxon>Fungi</taxon>
        <taxon>Dikarya</taxon>
        <taxon>Ascomycota</taxon>
        <taxon>Pezizomycotina</taxon>
        <taxon>Eurotiomycetes</taxon>
        <taxon>Eurotiomycetidae</taxon>
        <taxon>Eurotiales</taxon>
        <taxon>Aspergillaceae</taxon>
        <taxon>Penicillium</taxon>
    </lineage>
</organism>
<evidence type="ECO:0000256" key="15">
    <source>
        <dbReference type="PROSITE-ProRule" id="PRU01356"/>
    </source>
</evidence>
<gene>
    <name evidence="18" type="ORF">PENPOL_c013G04180</name>
</gene>
<comment type="subcellular location">
    <subcellularLocation>
        <location evidence="1">Cell membrane</location>
        <topology evidence="1">Lipid-anchor</topology>
        <topology evidence="1">GPI-anchor</topology>
    </subcellularLocation>
    <subcellularLocation>
        <location evidence="2">Secreted</location>
    </subcellularLocation>
</comment>
<dbReference type="GO" id="GO:0046872">
    <property type="term" value="F:metal ion binding"/>
    <property type="evidence" value="ECO:0007669"/>
    <property type="project" value="UniProtKB-UniRule"/>
</dbReference>
<keyword evidence="8 15" id="KW-0479">Metal-binding</keyword>
<evidence type="ECO:0000256" key="6">
    <source>
        <dbReference type="ARBA" id="ARBA00022617"/>
    </source>
</evidence>
<keyword evidence="5" id="KW-0964">Secreted</keyword>
<dbReference type="GO" id="GO:0005576">
    <property type="term" value="C:extracellular region"/>
    <property type="evidence" value="ECO:0007669"/>
    <property type="project" value="UniProtKB-SubCell"/>
</dbReference>
<evidence type="ECO:0000313" key="19">
    <source>
        <dbReference type="Proteomes" id="UP000191408"/>
    </source>
</evidence>
<keyword evidence="9" id="KW-0732">Signal</keyword>
<keyword evidence="6 15" id="KW-0349">Heme</keyword>
<dbReference type="PROSITE" id="PS52012">
    <property type="entry name" value="CFEM"/>
    <property type="match status" value="1"/>
</dbReference>
<feature type="domain" description="CFEM" evidence="17">
    <location>
        <begin position="75"/>
        <end position="184"/>
    </location>
</feature>
<evidence type="ECO:0000256" key="12">
    <source>
        <dbReference type="ARBA" id="ARBA00023157"/>
    </source>
</evidence>
<keyword evidence="19" id="KW-1185">Reference proteome</keyword>
<dbReference type="SMART" id="SM00747">
    <property type="entry name" value="CFEM"/>
    <property type="match status" value="1"/>
</dbReference>
<feature type="region of interest" description="Disordered" evidence="16">
    <location>
        <begin position="170"/>
        <end position="261"/>
    </location>
</feature>
<dbReference type="Proteomes" id="UP000191408">
    <property type="component" value="Unassembled WGS sequence"/>
</dbReference>
<dbReference type="InterPro" id="IPR051735">
    <property type="entry name" value="CFEM_domain"/>
</dbReference>
<evidence type="ECO:0000256" key="9">
    <source>
        <dbReference type="ARBA" id="ARBA00022729"/>
    </source>
</evidence>
<proteinExistence type="inferred from homology"/>
<keyword evidence="13" id="KW-0325">Glycoprotein</keyword>
<evidence type="ECO:0000256" key="3">
    <source>
        <dbReference type="ARBA" id="ARBA00010031"/>
    </source>
</evidence>
<dbReference type="Pfam" id="PF05730">
    <property type="entry name" value="CFEM"/>
    <property type="match status" value="1"/>
</dbReference>
<evidence type="ECO:0000256" key="4">
    <source>
        <dbReference type="ARBA" id="ARBA00022475"/>
    </source>
</evidence>
<keyword evidence="14" id="KW-0449">Lipoprotein</keyword>
<comment type="caution">
    <text evidence="18">The sequence shown here is derived from an EMBL/GenBank/DDBJ whole genome shotgun (WGS) entry which is preliminary data.</text>
</comment>
<name>A0A1V6NCH5_PENPO</name>
<dbReference type="OrthoDB" id="3767534at2759"/>
<evidence type="ECO:0000256" key="5">
    <source>
        <dbReference type="ARBA" id="ARBA00022525"/>
    </source>
</evidence>
<accession>A0A1V6NCH5</accession>
<feature type="binding site" description="axial binding residue" evidence="15">
    <location>
        <position position="121"/>
    </location>
    <ligand>
        <name>heme</name>
        <dbReference type="ChEBI" id="CHEBI:30413"/>
    </ligand>
    <ligandPart>
        <name>Fe</name>
        <dbReference type="ChEBI" id="CHEBI:18248"/>
    </ligandPart>
</feature>
<keyword evidence="11" id="KW-0472">Membrane</keyword>
<sequence length="287" mass="29079">MRRHVMVPRTNLLVQPCHRGFSMEVEYIGPAKLIKRASPIQVQTQLFSTHLHSLYTLDCLFRHAVHNNYFLVHIIKMKFSTTLIAFAAAGLASAQLPDVPACSLSCFLSALQGDGCSELLDFKCHCQKTELVSSITPCVAKACDHSDQVSVSNAVVNQCSSAGHPISIPPIETSASASASETSTPSSAPAETTASATPTASASESSSAVESSSAAETESSTTGAAGTTTAGSAPVGSSSGAATSTPLVTTTGSASPSSSSPAFNGAGNVKGNLAGVAALAAAAAYVL</sequence>
<dbReference type="STRING" id="60169.A0A1V6NCH5"/>
<feature type="disulfide bond" evidence="15">
    <location>
        <begin position="126"/>
        <end position="159"/>
    </location>
</feature>
<dbReference type="InterPro" id="IPR008427">
    <property type="entry name" value="Extracellular_membr_CFEM_dom"/>
</dbReference>
<evidence type="ECO:0000256" key="2">
    <source>
        <dbReference type="ARBA" id="ARBA00004613"/>
    </source>
</evidence>
<evidence type="ECO:0000256" key="10">
    <source>
        <dbReference type="ARBA" id="ARBA00023004"/>
    </source>
</evidence>
<comment type="caution">
    <text evidence="15">Lacks conserved residue(s) required for the propagation of feature annotation.</text>
</comment>
<dbReference type="GO" id="GO:0098552">
    <property type="term" value="C:side of membrane"/>
    <property type="evidence" value="ECO:0007669"/>
    <property type="project" value="UniProtKB-KW"/>
</dbReference>
<evidence type="ECO:0000256" key="1">
    <source>
        <dbReference type="ARBA" id="ARBA00004609"/>
    </source>
</evidence>
<evidence type="ECO:0000256" key="8">
    <source>
        <dbReference type="ARBA" id="ARBA00022723"/>
    </source>
</evidence>
<keyword evidence="12 15" id="KW-1015">Disulfide bond</keyword>
<evidence type="ECO:0000256" key="14">
    <source>
        <dbReference type="ARBA" id="ARBA00023288"/>
    </source>
</evidence>
<keyword evidence="4" id="KW-1003">Cell membrane</keyword>